<dbReference type="GO" id="GO:0000460">
    <property type="term" value="P:maturation of 5.8S rRNA"/>
    <property type="evidence" value="ECO:0007669"/>
    <property type="project" value="TreeGrafter"/>
</dbReference>
<dbReference type="Proteomes" id="UP000774326">
    <property type="component" value="Unassembled WGS sequence"/>
</dbReference>
<name>A0A9P8QH90_WICPI</name>
<protein>
    <recommendedName>
        <fullName evidence="4">Las1p</fullName>
    </recommendedName>
</protein>
<keyword evidence="1" id="KW-0175">Coiled coil</keyword>
<dbReference type="OrthoDB" id="10263222at2759"/>
<comment type="caution">
    <text evidence="2">The sequence shown here is derived from an EMBL/GenBank/DDBJ whole genome shotgun (WGS) entry which is preliminary data.</text>
</comment>
<reference evidence="2" key="1">
    <citation type="journal article" date="2021" name="Open Biol.">
        <title>Shared evolutionary footprints suggest mitochondrial oxidative damage underlies multiple complex I losses in fungi.</title>
        <authorList>
            <person name="Schikora-Tamarit M.A."/>
            <person name="Marcet-Houben M."/>
            <person name="Nosek J."/>
            <person name="Gabaldon T."/>
        </authorList>
    </citation>
    <scope>NUCLEOTIDE SEQUENCE</scope>
    <source>
        <strain evidence="2">CBS2887</strain>
    </source>
</reference>
<dbReference type="GO" id="GO:0090730">
    <property type="term" value="C:Las1 complex"/>
    <property type="evidence" value="ECO:0007669"/>
    <property type="project" value="InterPro"/>
</dbReference>
<evidence type="ECO:0008006" key="4">
    <source>
        <dbReference type="Google" id="ProtNLM"/>
    </source>
</evidence>
<sequence>MNGHPRIVPWKFSSELQTLKSQFFPSEQDQSTKSSTEIIANKQKAITRTLSYQLKTNIPHSLLSTAHLTTIQLRFQNSETDELDESLQLMSTMALIRFVNGLLDPSQQSTFAIPLSLLAKKIGLPSWFVEIRHEGTHDSLPSLEMLELSVDKALQWLFDNYWGKLIMENEQEAKLDIDGEQLKKITEDFKALMKNYRRIKKLDMAKEYKQNDATETGKEYWSIVKEIRKTFQVEIFLSQIIPGGKLKFERVKQMYEPLLHYVLVNDDEEELYILELLELIFLKMYQYSKFKDYDTIKDQSMLSQAQSWCEWVVIDRVKLHNETKLTKIIEIVGKFPGEFNKTLLKKLQTQKRFVNRGMFNKIDDTIAKLSQEESNTTQEATAIEEDQTSRKRSFDIDDITNDLENLKKRLRSETVIKVDSKVQIVPFQTYKDWQPKPFGAL</sequence>
<dbReference type="AlphaFoldDB" id="A0A9P8QH90"/>
<keyword evidence="3" id="KW-1185">Reference proteome</keyword>
<dbReference type="GO" id="GO:0004519">
    <property type="term" value="F:endonuclease activity"/>
    <property type="evidence" value="ECO:0007669"/>
    <property type="project" value="InterPro"/>
</dbReference>
<dbReference type="PANTHER" id="PTHR15002:SF0">
    <property type="entry name" value="RIBOSOMAL BIOGENESIS PROTEIN LAS1L"/>
    <property type="match status" value="1"/>
</dbReference>
<evidence type="ECO:0000256" key="1">
    <source>
        <dbReference type="SAM" id="Coils"/>
    </source>
</evidence>
<dbReference type="GO" id="GO:0030687">
    <property type="term" value="C:preribosome, large subunit precursor"/>
    <property type="evidence" value="ECO:0007669"/>
    <property type="project" value="TreeGrafter"/>
</dbReference>
<reference evidence="2" key="2">
    <citation type="submission" date="2021-01" db="EMBL/GenBank/DDBJ databases">
        <authorList>
            <person name="Schikora-Tamarit M.A."/>
        </authorList>
    </citation>
    <scope>NUCLEOTIDE SEQUENCE</scope>
    <source>
        <strain evidence="2">CBS2887</strain>
    </source>
</reference>
<organism evidence="2 3">
    <name type="scientific">Wickerhamomyces pijperi</name>
    <name type="common">Yeast</name>
    <name type="synonym">Pichia pijperi</name>
    <dbReference type="NCBI Taxonomy" id="599730"/>
    <lineage>
        <taxon>Eukaryota</taxon>
        <taxon>Fungi</taxon>
        <taxon>Dikarya</taxon>
        <taxon>Ascomycota</taxon>
        <taxon>Saccharomycotina</taxon>
        <taxon>Saccharomycetes</taxon>
        <taxon>Phaffomycetales</taxon>
        <taxon>Wickerhamomycetaceae</taxon>
        <taxon>Wickerhamomyces</taxon>
    </lineage>
</organism>
<gene>
    <name evidence="2" type="ORF">WICPIJ_000350</name>
</gene>
<evidence type="ECO:0000313" key="2">
    <source>
        <dbReference type="EMBL" id="KAH3688659.1"/>
    </source>
</evidence>
<dbReference type="EMBL" id="JAEUBG010000218">
    <property type="protein sequence ID" value="KAH3688659.1"/>
    <property type="molecule type" value="Genomic_DNA"/>
</dbReference>
<accession>A0A9P8QH90</accession>
<dbReference type="Pfam" id="PF04031">
    <property type="entry name" value="Las1"/>
    <property type="match status" value="1"/>
</dbReference>
<feature type="coiled-coil region" evidence="1">
    <location>
        <begin position="366"/>
        <end position="416"/>
    </location>
</feature>
<proteinExistence type="predicted"/>
<evidence type="ECO:0000313" key="3">
    <source>
        <dbReference type="Proteomes" id="UP000774326"/>
    </source>
</evidence>
<dbReference type="InterPro" id="IPR007174">
    <property type="entry name" value="Las1"/>
</dbReference>
<dbReference type="PANTHER" id="PTHR15002">
    <property type="entry name" value="RIBOSOMAL BIOGENESIS PROTEIN LAS1L"/>
    <property type="match status" value="1"/>
</dbReference>
<dbReference type="GO" id="GO:0000470">
    <property type="term" value="P:maturation of LSU-rRNA"/>
    <property type="evidence" value="ECO:0007669"/>
    <property type="project" value="TreeGrafter"/>
</dbReference>